<dbReference type="SUPFAM" id="SSF51735">
    <property type="entry name" value="NAD(P)-binding Rossmann-fold domains"/>
    <property type="match status" value="1"/>
</dbReference>
<evidence type="ECO:0000256" key="7">
    <source>
        <dbReference type="ARBA" id="ARBA00023027"/>
    </source>
</evidence>
<comment type="pathway">
    <text evidence="9 13">Amino-acid biosynthesis; L-lysine biosynthesis via DAP pathway; (S)-tetrahydrodipicolinate from L-aspartate: step 4/4.</text>
</comment>
<comment type="function">
    <text evidence="13">Catalyzes the conversion of 4-hydroxy-tetrahydrodipicolinate (HTPA) to tetrahydrodipicolinate.</text>
</comment>
<gene>
    <name evidence="13 16" type="primary">dapB</name>
    <name evidence="16" type="ORF">CQA66_03580</name>
</gene>
<feature type="domain" description="Dihydrodipicolinate reductase C-terminal" evidence="15">
    <location>
        <begin position="124"/>
        <end position="256"/>
    </location>
</feature>
<dbReference type="Gene3D" id="3.40.50.720">
    <property type="entry name" value="NAD(P)-binding Rossmann-like Domain"/>
    <property type="match status" value="1"/>
</dbReference>
<dbReference type="PANTHER" id="PTHR20836:SF0">
    <property type="entry name" value="4-HYDROXY-TETRAHYDRODIPICOLINATE REDUCTASE 1, CHLOROPLASTIC-RELATED"/>
    <property type="match status" value="1"/>
</dbReference>
<dbReference type="EC" id="1.17.1.8" evidence="10 13"/>
<evidence type="ECO:0000313" key="17">
    <source>
        <dbReference type="Proteomes" id="UP000256424"/>
    </source>
</evidence>
<comment type="catalytic activity">
    <reaction evidence="11 13">
        <text>(S)-2,3,4,5-tetrahydrodipicolinate + NADP(+) + H2O = (2S,4S)-4-hydroxy-2,3,4,5-tetrahydrodipicolinate + NADPH + H(+)</text>
        <dbReference type="Rhea" id="RHEA:35331"/>
        <dbReference type="ChEBI" id="CHEBI:15377"/>
        <dbReference type="ChEBI" id="CHEBI:15378"/>
        <dbReference type="ChEBI" id="CHEBI:16845"/>
        <dbReference type="ChEBI" id="CHEBI:57783"/>
        <dbReference type="ChEBI" id="CHEBI:58349"/>
        <dbReference type="ChEBI" id="CHEBI:67139"/>
        <dbReference type="EC" id="1.17.1.8"/>
    </reaction>
</comment>
<comment type="similarity">
    <text evidence="1 13">Belongs to the DapB family.</text>
</comment>
<comment type="caution">
    <text evidence="13">Lacks conserved residue(s) required for the propagation of feature annotation.</text>
</comment>
<keyword evidence="7 13" id="KW-0520">NAD</keyword>
<comment type="catalytic activity">
    <reaction evidence="12 13">
        <text>(S)-2,3,4,5-tetrahydrodipicolinate + NAD(+) + H2O = (2S,4S)-4-hydroxy-2,3,4,5-tetrahydrodipicolinate + NADH + H(+)</text>
        <dbReference type="Rhea" id="RHEA:35323"/>
        <dbReference type="ChEBI" id="CHEBI:15377"/>
        <dbReference type="ChEBI" id="CHEBI:15378"/>
        <dbReference type="ChEBI" id="CHEBI:16845"/>
        <dbReference type="ChEBI" id="CHEBI:57540"/>
        <dbReference type="ChEBI" id="CHEBI:57945"/>
        <dbReference type="ChEBI" id="CHEBI:67139"/>
        <dbReference type="EC" id="1.17.1.8"/>
    </reaction>
</comment>
<evidence type="ECO:0000256" key="13">
    <source>
        <dbReference type="HAMAP-Rule" id="MF_00102"/>
    </source>
</evidence>
<protein>
    <recommendedName>
        <fullName evidence="10 13">4-hydroxy-tetrahydrodipicolinate reductase</fullName>
        <shortName evidence="13">HTPA reductase</shortName>
        <ecNumber evidence="10 13">1.17.1.8</ecNumber>
    </recommendedName>
</protein>
<comment type="subunit">
    <text evidence="13">Homotetramer.</text>
</comment>
<evidence type="ECO:0000256" key="8">
    <source>
        <dbReference type="ARBA" id="ARBA00023154"/>
    </source>
</evidence>
<feature type="binding site" evidence="13">
    <location>
        <begin position="8"/>
        <end position="13"/>
    </location>
    <ligand>
        <name>NAD(+)</name>
        <dbReference type="ChEBI" id="CHEBI:57540"/>
    </ligand>
</feature>
<dbReference type="OrthoDB" id="9790352at2"/>
<dbReference type="GO" id="GO:0008839">
    <property type="term" value="F:4-hydroxy-tetrahydrodipicolinate reductase"/>
    <property type="evidence" value="ECO:0007669"/>
    <property type="project" value="UniProtKB-UniRule"/>
</dbReference>
<organism evidence="16 17">
    <name type="scientific">Helicobacter aurati</name>
    <dbReference type="NCBI Taxonomy" id="137778"/>
    <lineage>
        <taxon>Bacteria</taxon>
        <taxon>Pseudomonadati</taxon>
        <taxon>Campylobacterota</taxon>
        <taxon>Epsilonproteobacteria</taxon>
        <taxon>Campylobacterales</taxon>
        <taxon>Helicobacteraceae</taxon>
        <taxon>Helicobacter</taxon>
    </lineage>
</organism>
<sequence length="259" mass="28634">MLQIGIFGATGRVGKLLINEILSEKKCQLSSVYVRNELQYNIPSKTLVTNDMFAFIAANQVIIDFSSPEATQLLLESILQSNLDSKDIPALVIGTTGLNNMQQELLDRTSSIARVLYASNMSFGIAVLEKIVALLSREWRDSEIEITESHHKYKRDAPSGTALSLAKNVLQARNLNEQHLKFGRQGFALREKDEIGVLSVRAGDVVGKHTVGFYGDGEYLELTHTATSRVTFAKGALNAAFWVINQSNGLYSMSDMFEV</sequence>
<dbReference type="PANTHER" id="PTHR20836">
    <property type="entry name" value="DIHYDRODIPICOLINATE REDUCTASE"/>
    <property type="match status" value="1"/>
</dbReference>
<evidence type="ECO:0000256" key="5">
    <source>
        <dbReference type="ARBA" id="ARBA00022915"/>
    </source>
</evidence>
<dbReference type="GO" id="GO:0005829">
    <property type="term" value="C:cytosol"/>
    <property type="evidence" value="ECO:0007669"/>
    <property type="project" value="TreeGrafter"/>
</dbReference>
<feature type="binding site" evidence="13">
    <location>
        <begin position="160"/>
        <end position="161"/>
    </location>
    <ligand>
        <name>(S)-2,3,4,5-tetrahydrodipicolinate</name>
        <dbReference type="ChEBI" id="CHEBI:16845"/>
    </ligand>
</feature>
<accession>A0A3D8J5F1</accession>
<dbReference type="GO" id="GO:0009089">
    <property type="term" value="P:lysine biosynthetic process via diaminopimelate"/>
    <property type="evidence" value="ECO:0007669"/>
    <property type="project" value="UniProtKB-UniRule"/>
</dbReference>
<evidence type="ECO:0000256" key="12">
    <source>
        <dbReference type="ARBA" id="ARBA00049396"/>
    </source>
</evidence>
<keyword evidence="4 13" id="KW-0521">NADP</keyword>
<dbReference type="SUPFAM" id="SSF55347">
    <property type="entry name" value="Glyceraldehyde-3-phosphate dehydrogenase-like, C-terminal domain"/>
    <property type="match status" value="1"/>
</dbReference>
<feature type="binding site" evidence="13">
    <location>
        <position position="151"/>
    </location>
    <ligand>
        <name>(S)-2,3,4,5-tetrahydrodipicolinate</name>
        <dbReference type="ChEBI" id="CHEBI:16845"/>
    </ligand>
</feature>
<keyword evidence="3 13" id="KW-0028">Amino-acid biosynthesis</keyword>
<feature type="binding site" evidence="13">
    <location>
        <position position="35"/>
    </location>
    <ligand>
        <name>NADP(+)</name>
        <dbReference type="ChEBI" id="CHEBI:58349"/>
    </ligand>
</feature>
<feature type="binding site" evidence="13">
    <location>
        <begin position="118"/>
        <end position="121"/>
    </location>
    <ligand>
        <name>NAD(+)</name>
        <dbReference type="ChEBI" id="CHEBI:57540"/>
    </ligand>
</feature>
<evidence type="ECO:0000256" key="4">
    <source>
        <dbReference type="ARBA" id="ARBA00022857"/>
    </source>
</evidence>
<comment type="caution">
    <text evidence="13">Was originally thought to be a dihydrodipicolinate reductase (DHDPR), catalyzing the conversion of dihydrodipicolinate to tetrahydrodipicolinate. However, it was shown in E.coli that the substrate of the enzymatic reaction is not dihydrodipicolinate (DHDP) but in fact (2S,4S)-4-hydroxy-2,3,4,5-tetrahydrodipicolinic acid (HTPA), the product released by the DapA-catalyzed reaction.</text>
</comment>
<evidence type="ECO:0000259" key="14">
    <source>
        <dbReference type="Pfam" id="PF01113"/>
    </source>
</evidence>
<dbReference type="GO" id="GO:0051287">
    <property type="term" value="F:NAD binding"/>
    <property type="evidence" value="ECO:0007669"/>
    <property type="project" value="UniProtKB-UniRule"/>
</dbReference>
<dbReference type="HAMAP" id="MF_00102">
    <property type="entry name" value="DapB"/>
    <property type="match status" value="1"/>
</dbReference>
<evidence type="ECO:0000256" key="6">
    <source>
        <dbReference type="ARBA" id="ARBA00023002"/>
    </source>
</evidence>
<keyword evidence="8 13" id="KW-0457">Lysine biosynthesis</keyword>
<dbReference type="CDD" id="cd02274">
    <property type="entry name" value="DHDPR_N"/>
    <property type="match status" value="1"/>
</dbReference>
<dbReference type="InterPro" id="IPR022664">
    <property type="entry name" value="DapB_N_CS"/>
</dbReference>
<evidence type="ECO:0000256" key="11">
    <source>
        <dbReference type="ARBA" id="ARBA00049080"/>
    </source>
</evidence>
<keyword evidence="2 13" id="KW-0963">Cytoplasm</keyword>
<feature type="domain" description="Dihydrodipicolinate reductase N-terminal" evidence="14">
    <location>
        <begin position="3"/>
        <end position="121"/>
    </location>
</feature>
<dbReference type="Pfam" id="PF01113">
    <property type="entry name" value="DapB_N"/>
    <property type="match status" value="1"/>
</dbReference>
<proteinExistence type="inferred from homology"/>
<evidence type="ECO:0000256" key="2">
    <source>
        <dbReference type="ARBA" id="ARBA00022490"/>
    </source>
</evidence>
<keyword evidence="6 13" id="KW-0560">Oxidoreductase</keyword>
<dbReference type="AlphaFoldDB" id="A0A3D8J5F1"/>
<evidence type="ECO:0000256" key="1">
    <source>
        <dbReference type="ARBA" id="ARBA00006642"/>
    </source>
</evidence>
<dbReference type="Pfam" id="PF05173">
    <property type="entry name" value="DapB_C"/>
    <property type="match status" value="1"/>
</dbReference>
<reference evidence="16 17" key="1">
    <citation type="submission" date="2018-04" db="EMBL/GenBank/DDBJ databases">
        <title>Novel Campyloabacter and Helicobacter Species and Strains.</title>
        <authorList>
            <person name="Mannion A.J."/>
            <person name="Shen Z."/>
            <person name="Fox J.G."/>
        </authorList>
    </citation>
    <scope>NUCLEOTIDE SEQUENCE [LARGE SCALE GENOMIC DNA]</scope>
    <source>
        <strain evidence="16 17">MIT 97-5075</strain>
    </source>
</reference>
<dbReference type="Gene3D" id="3.30.360.10">
    <property type="entry name" value="Dihydrodipicolinate Reductase, domain 2"/>
    <property type="match status" value="1"/>
</dbReference>
<feature type="binding site" evidence="13">
    <location>
        <begin position="94"/>
        <end position="96"/>
    </location>
    <ligand>
        <name>NAD(+)</name>
        <dbReference type="ChEBI" id="CHEBI:57540"/>
    </ligand>
</feature>
<keyword evidence="5 13" id="KW-0220">Diaminopimelate biosynthesis</keyword>
<dbReference type="InterPro" id="IPR022663">
    <property type="entry name" value="DapB_C"/>
</dbReference>
<dbReference type="EMBL" id="NXLW01000005">
    <property type="protein sequence ID" value="RDU72693.1"/>
    <property type="molecule type" value="Genomic_DNA"/>
</dbReference>
<dbReference type="GO" id="GO:0016726">
    <property type="term" value="F:oxidoreductase activity, acting on CH or CH2 groups, NAD or NADP as acceptor"/>
    <property type="evidence" value="ECO:0007669"/>
    <property type="project" value="UniProtKB-UniRule"/>
</dbReference>
<dbReference type="GO" id="GO:0019877">
    <property type="term" value="P:diaminopimelate biosynthetic process"/>
    <property type="evidence" value="ECO:0007669"/>
    <property type="project" value="UniProtKB-UniRule"/>
</dbReference>
<feature type="active site" description="Proton donor/acceptor" evidence="13">
    <location>
        <position position="150"/>
    </location>
</feature>
<dbReference type="InterPro" id="IPR036291">
    <property type="entry name" value="NAD(P)-bd_dom_sf"/>
</dbReference>
<comment type="subcellular location">
    <subcellularLocation>
        <location evidence="13">Cytoplasm</location>
    </subcellularLocation>
</comment>
<dbReference type="UniPathway" id="UPA00034">
    <property type="reaction ID" value="UER00018"/>
</dbReference>
<dbReference type="PIRSF" id="PIRSF000161">
    <property type="entry name" value="DHPR"/>
    <property type="match status" value="1"/>
</dbReference>
<evidence type="ECO:0000256" key="9">
    <source>
        <dbReference type="ARBA" id="ARBA00037922"/>
    </source>
</evidence>
<dbReference type="Proteomes" id="UP000256424">
    <property type="component" value="Unassembled WGS sequence"/>
</dbReference>
<dbReference type="PROSITE" id="PS01298">
    <property type="entry name" value="DAPB"/>
    <property type="match status" value="1"/>
</dbReference>
<evidence type="ECO:0000259" key="15">
    <source>
        <dbReference type="Pfam" id="PF05173"/>
    </source>
</evidence>
<comment type="caution">
    <text evidence="16">The sequence shown here is derived from an EMBL/GenBank/DDBJ whole genome shotgun (WGS) entry which is preliminary data.</text>
</comment>
<dbReference type="RefSeq" id="WP_104762465.1">
    <property type="nucleotide sequence ID" value="NZ_FZPM01000004.1"/>
</dbReference>
<evidence type="ECO:0000256" key="10">
    <source>
        <dbReference type="ARBA" id="ARBA00038983"/>
    </source>
</evidence>
<name>A0A3D8J5F1_9HELI</name>
<dbReference type="NCBIfam" id="TIGR00036">
    <property type="entry name" value="dapB"/>
    <property type="match status" value="1"/>
</dbReference>
<dbReference type="InterPro" id="IPR000846">
    <property type="entry name" value="DapB_N"/>
</dbReference>
<dbReference type="GO" id="GO:0050661">
    <property type="term" value="F:NADP binding"/>
    <property type="evidence" value="ECO:0007669"/>
    <property type="project" value="UniProtKB-UniRule"/>
</dbReference>
<dbReference type="InterPro" id="IPR023940">
    <property type="entry name" value="DHDPR_bac"/>
</dbReference>
<evidence type="ECO:0000256" key="3">
    <source>
        <dbReference type="ARBA" id="ARBA00022605"/>
    </source>
</evidence>
<feature type="active site" description="Proton donor" evidence="13">
    <location>
        <position position="154"/>
    </location>
</feature>
<keyword evidence="17" id="KW-1185">Reference proteome</keyword>
<evidence type="ECO:0000313" key="16">
    <source>
        <dbReference type="EMBL" id="RDU72693.1"/>
    </source>
</evidence>